<gene>
    <name evidence="2" type="ORF">O3303_06640</name>
</gene>
<feature type="transmembrane region" description="Helical" evidence="1">
    <location>
        <begin position="45"/>
        <end position="73"/>
    </location>
</feature>
<dbReference type="PANTHER" id="PTHR20992:SF9">
    <property type="entry name" value="AT15442P-RELATED"/>
    <property type="match status" value="1"/>
</dbReference>
<accession>A0ABY7LWD7</accession>
<protein>
    <submittedName>
        <fullName evidence="2">DUF389 domain-containing protein</fullName>
    </submittedName>
</protein>
<reference evidence="2 3" key="1">
    <citation type="submission" date="2022-12" db="EMBL/GenBank/DDBJ databases">
        <title>Hymenobacter canadensis sp. nov. isolated from lake water of the Cambridge Bay, Canada.</title>
        <authorList>
            <person name="Kim W.H."/>
            <person name="Lee Y.M."/>
        </authorList>
    </citation>
    <scope>NUCLEOTIDE SEQUENCE [LARGE SCALE GENOMIC DNA]</scope>
    <source>
        <strain evidence="2 3">PAMC 29467</strain>
    </source>
</reference>
<keyword evidence="1" id="KW-0812">Transmembrane</keyword>
<feature type="transmembrane region" description="Helical" evidence="1">
    <location>
        <begin position="162"/>
        <end position="184"/>
    </location>
</feature>
<feature type="transmembrane region" description="Helical" evidence="1">
    <location>
        <begin position="136"/>
        <end position="155"/>
    </location>
</feature>
<dbReference type="InterPro" id="IPR005240">
    <property type="entry name" value="DUF389"/>
</dbReference>
<name>A0ABY7LWD7_9BACT</name>
<dbReference type="RefSeq" id="WP_269561282.1">
    <property type="nucleotide sequence ID" value="NZ_CP114767.1"/>
</dbReference>
<evidence type="ECO:0000313" key="2">
    <source>
        <dbReference type="EMBL" id="WBA43238.1"/>
    </source>
</evidence>
<keyword evidence="1" id="KW-0472">Membrane</keyword>
<dbReference type="Proteomes" id="UP001211005">
    <property type="component" value="Chromosome"/>
</dbReference>
<dbReference type="EMBL" id="CP114767">
    <property type="protein sequence ID" value="WBA43238.1"/>
    <property type="molecule type" value="Genomic_DNA"/>
</dbReference>
<feature type="transmembrane region" description="Helical" evidence="1">
    <location>
        <begin position="234"/>
        <end position="252"/>
    </location>
</feature>
<evidence type="ECO:0000313" key="3">
    <source>
        <dbReference type="Proteomes" id="UP001211005"/>
    </source>
</evidence>
<sequence length="482" mass="52698">MPLMKYPTLLLRFLRQRFDLRDDTADPAVIEESVESGVSFRGTNLWVLIFAILIASVGLNVNSTAVIIGAMLISPLMGPLVSIGYSAATNNPDLLRRAVKNLGLAVVISLLTSTVYFLLTPLSGAQSELLARTEPTIWDVLIALFGGLAGAVGLTRREKSNVIPGVAIATALMPPLCTAGYGLASGHWNYALGAFYLFSINCVFITLAAFLVIRFLGLPAHRFQDEAQARRVRRLMLAAAVVVAGPSVWLGYRIVQRSVYAHAAEDFVAKELNFAGTYVVTRQIDPRQRTINVLLVGRPVDTVRLGAARRELARYRLGGTALVVRQGLQAYDSFDAQSLRQSLLEDVRARQSQAQSRYEVELNRLQQLVVAARTALPAPEALLREVQVEHPAIRRLTLTALPRPAIPRDSLPADTVLVVSAETRDSVPPAERARLAQWLRVRTNRPQVQLLLAPVAARRAVAKVALPAVRVQPLPRKAAKSK</sequence>
<dbReference type="PANTHER" id="PTHR20992">
    <property type="entry name" value="AT15442P-RELATED"/>
    <property type="match status" value="1"/>
</dbReference>
<proteinExistence type="predicted"/>
<dbReference type="Pfam" id="PF04087">
    <property type="entry name" value="DUF389"/>
    <property type="match status" value="1"/>
</dbReference>
<organism evidence="2 3">
    <name type="scientific">Hymenobacter canadensis</name>
    <dbReference type="NCBI Taxonomy" id="2999067"/>
    <lineage>
        <taxon>Bacteria</taxon>
        <taxon>Pseudomonadati</taxon>
        <taxon>Bacteroidota</taxon>
        <taxon>Cytophagia</taxon>
        <taxon>Cytophagales</taxon>
        <taxon>Hymenobacteraceae</taxon>
        <taxon>Hymenobacter</taxon>
    </lineage>
</organism>
<feature type="transmembrane region" description="Helical" evidence="1">
    <location>
        <begin position="190"/>
        <end position="213"/>
    </location>
</feature>
<feature type="transmembrane region" description="Helical" evidence="1">
    <location>
        <begin position="102"/>
        <end position="124"/>
    </location>
</feature>
<keyword evidence="3" id="KW-1185">Reference proteome</keyword>
<keyword evidence="1" id="KW-1133">Transmembrane helix</keyword>
<evidence type="ECO:0000256" key="1">
    <source>
        <dbReference type="SAM" id="Phobius"/>
    </source>
</evidence>